<reference evidence="8 10" key="1">
    <citation type="submission" date="2016-10" db="EMBL/GenBank/DDBJ databases">
        <authorList>
            <person name="de Groot N.N."/>
        </authorList>
    </citation>
    <scope>NUCLEOTIDE SEQUENCE [LARGE SCALE GENOMIC DNA]</scope>
    <source>
        <strain evidence="8 10">WG14</strain>
    </source>
</reference>
<evidence type="ECO:0000313" key="11">
    <source>
        <dbReference type="Proteomes" id="UP000297288"/>
    </source>
</evidence>
<dbReference type="InterPro" id="IPR039428">
    <property type="entry name" value="NUOK/Mnh_C1-like"/>
</dbReference>
<evidence type="ECO:0000256" key="1">
    <source>
        <dbReference type="ARBA" id="ARBA00004651"/>
    </source>
</evidence>
<evidence type="ECO:0000256" key="7">
    <source>
        <dbReference type="SAM" id="Phobius"/>
    </source>
</evidence>
<keyword evidence="6 7" id="KW-0472">Membrane</keyword>
<evidence type="ECO:0000313" key="9">
    <source>
        <dbReference type="EMBL" id="TGG87641.1"/>
    </source>
</evidence>
<dbReference type="PANTHER" id="PTHR34583">
    <property type="entry name" value="ANTIPORTER SUBUNIT MNHC2-RELATED"/>
    <property type="match status" value="1"/>
</dbReference>
<accession>A0A1G6LI33</accession>
<feature type="transmembrane region" description="Helical" evidence="7">
    <location>
        <begin position="6"/>
        <end position="22"/>
    </location>
</feature>
<dbReference type="Proteomes" id="UP000199322">
    <property type="component" value="Unassembled WGS sequence"/>
</dbReference>
<dbReference type="EMBL" id="FMYV01000004">
    <property type="protein sequence ID" value="SDC42843.1"/>
    <property type="molecule type" value="Genomic_DNA"/>
</dbReference>
<proteinExistence type="inferred from homology"/>
<dbReference type="OrthoDB" id="49282at2"/>
<evidence type="ECO:0000256" key="2">
    <source>
        <dbReference type="ARBA" id="ARBA00010388"/>
    </source>
</evidence>
<protein>
    <submittedName>
        <fullName evidence="8">Multisubunit sodium/proton antiporter, MrpC subunit</fullName>
    </submittedName>
</protein>
<evidence type="ECO:0000313" key="10">
    <source>
        <dbReference type="Proteomes" id="UP000199322"/>
    </source>
</evidence>
<dbReference type="GO" id="GO:0005886">
    <property type="term" value="C:plasma membrane"/>
    <property type="evidence" value="ECO:0007669"/>
    <property type="project" value="UniProtKB-SubCell"/>
</dbReference>
<dbReference type="InterPro" id="IPR050601">
    <property type="entry name" value="CPA3_antiporter_subunitC"/>
</dbReference>
<reference evidence="9 11" key="2">
    <citation type="submission" date="2019-04" db="EMBL/GenBank/DDBJ databases">
        <title>Draft genome sequence data and analysis of a Fermenting Bacterium, Geotoga petraea strain HO-Geo1, isolated from heavy-oil petroleum reservoir in Russia.</title>
        <authorList>
            <person name="Grouzdev D.S."/>
            <person name="Semenova E.M."/>
            <person name="Sokolova D.S."/>
            <person name="Tourova T.P."/>
            <person name="Poltaraus A.B."/>
            <person name="Nazina T.N."/>
        </authorList>
    </citation>
    <scope>NUCLEOTIDE SEQUENCE [LARGE SCALE GENOMIC DNA]</scope>
    <source>
        <strain evidence="9 11">HO-Geo1</strain>
    </source>
</reference>
<keyword evidence="5 7" id="KW-1133">Transmembrane helix</keyword>
<dbReference type="Gene3D" id="1.10.287.3510">
    <property type="match status" value="1"/>
</dbReference>
<comment type="subcellular location">
    <subcellularLocation>
        <location evidence="1">Cell membrane</location>
        <topology evidence="1">Multi-pass membrane protein</topology>
    </subcellularLocation>
</comment>
<gene>
    <name evidence="9" type="ORF">E4650_07825</name>
    <name evidence="8" type="ORF">SAMN04488588_1040</name>
</gene>
<keyword evidence="10" id="KW-1185">Reference proteome</keyword>
<dbReference type="EMBL" id="SRME01000004">
    <property type="protein sequence ID" value="TGG87641.1"/>
    <property type="molecule type" value="Genomic_DNA"/>
</dbReference>
<dbReference type="AlphaFoldDB" id="A0A1G6LI33"/>
<sequence length="109" mass="12247">MSLYQILSFLVFIIGLFGVINQKDMILKLLNLGTIQSGVVLLFITISYNGHSPIITPGIETYSDPLIHSFLLTVIVIGFANLSLMLVFLMILSSKIKTYQIDEIERKIK</sequence>
<dbReference type="STRING" id="28234.SAMN04488588_1040"/>
<dbReference type="PANTHER" id="PTHR34583:SF2">
    <property type="entry name" value="ANTIPORTER SUBUNIT MNHC2-RELATED"/>
    <property type="match status" value="1"/>
</dbReference>
<evidence type="ECO:0000256" key="5">
    <source>
        <dbReference type="ARBA" id="ARBA00022989"/>
    </source>
</evidence>
<comment type="similarity">
    <text evidence="2">Belongs to the CPA3 antiporters (TC 2.A.63) subunit C family.</text>
</comment>
<dbReference type="Proteomes" id="UP000297288">
    <property type="component" value="Unassembled WGS sequence"/>
</dbReference>
<keyword evidence="4 7" id="KW-0812">Transmembrane</keyword>
<feature type="transmembrane region" description="Helical" evidence="7">
    <location>
        <begin position="70"/>
        <end position="92"/>
    </location>
</feature>
<dbReference type="Pfam" id="PF00420">
    <property type="entry name" value="Oxidored_q2"/>
    <property type="match status" value="1"/>
</dbReference>
<evidence type="ECO:0000256" key="6">
    <source>
        <dbReference type="ARBA" id="ARBA00023136"/>
    </source>
</evidence>
<keyword evidence="3" id="KW-1003">Cell membrane</keyword>
<dbReference type="RefSeq" id="WP_091403380.1">
    <property type="nucleotide sequence ID" value="NZ_FMYV01000004.1"/>
</dbReference>
<name>A0A1G6LI33_9BACT</name>
<evidence type="ECO:0000313" key="8">
    <source>
        <dbReference type="EMBL" id="SDC42843.1"/>
    </source>
</evidence>
<organism evidence="8 10">
    <name type="scientific">Geotoga petraea</name>
    <dbReference type="NCBI Taxonomy" id="28234"/>
    <lineage>
        <taxon>Bacteria</taxon>
        <taxon>Thermotogati</taxon>
        <taxon>Thermotogota</taxon>
        <taxon>Thermotogae</taxon>
        <taxon>Petrotogales</taxon>
        <taxon>Petrotogaceae</taxon>
        <taxon>Geotoga</taxon>
    </lineage>
</organism>
<evidence type="ECO:0000256" key="3">
    <source>
        <dbReference type="ARBA" id="ARBA00022475"/>
    </source>
</evidence>
<feature type="transmembrane region" description="Helical" evidence="7">
    <location>
        <begin position="29"/>
        <end position="50"/>
    </location>
</feature>
<evidence type="ECO:0000256" key="4">
    <source>
        <dbReference type="ARBA" id="ARBA00022692"/>
    </source>
</evidence>